<evidence type="ECO:0000256" key="2">
    <source>
        <dbReference type="ARBA" id="ARBA00022729"/>
    </source>
</evidence>
<dbReference type="EMBL" id="CATQJA010002665">
    <property type="protein sequence ID" value="CAJ0582976.1"/>
    <property type="molecule type" value="Genomic_DNA"/>
</dbReference>
<evidence type="ECO:0000313" key="4">
    <source>
        <dbReference type="EMBL" id="CAJ0582976.1"/>
    </source>
</evidence>
<dbReference type="PANTHER" id="PTHR23208">
    <property type="entry name" value="LYSOZYME PROTEIN"/>
    <property type="match status" value="1"/>
</dbReference>
<dbReference type="InterPro" id="IPR017853">
    <property type="entry name" value="GH"/>
</dbReference>
<dbReference type="Proteomes" id="UP001177023">
    <property type="component" value="Unassembled WGS sequence"/>
</dbReference>
<comment type="similarity">
    <text evidence="1">Belongs to the glycosyl hydrolase 25 family.</text>
</comment>
<dbReference type="AlphaFoldDB" id="A0AA36D8Y9"/>
<dbReference type="PANTHER" id="PTHR23208:SF36">
    <property type="entry name" value="LYSOZYME-RELATED"/>
    <property type="match status" value="1"/>
</dbReference>
<accession>A0AA36D8Y9</accession>
<feature type="non-terminal residue" evidence="4">
    <location>
        <position position="501"/>
    </location>
</feature>
<protein>
    <submittedName>
        <fullName evidence="4">Uncharacterized protein</fullName>
    </submittedName>
</protein>
<dbReference type="GO" id="GO:0009253">
    <property type="term" value="P:peptidoglycan catabolic process"/>
    <property type="evidence" value="ECO:0007669"/>
    <property type="project" value="InterPro"/>
</dbReference>
<evidence type="ECO:0000313" key="5">
    <source>
        <dbReference type="Proteomes" id="UP001177023"/>
    </source>
</evidence>
<dbReference type="GO" id="GO:0003796">
    <property type="term" value="F:lysozyme activity"/>
    <property type="evidence" value="ECO:0007669"/>
    <property type="project" value="InterPro"/>
</dbReference>
<dbReference type="GO" id="GO:0007165">
    <property type="term" value="P:signal transduction"/>
    <property type="evidence" value="ECO:0007669"/>
    <property type="project" value="TreeGrafter"/>
</dbReference>
<reference evidence="4" key="1">
    <citation type="submission" date="2023-06" db="EMBL/GenBank/DDBJ databases">
        <authorList>
            <person name="Delattre M."/>
        </authorList>
    </citation>
    <scope>NUCLEOTIDE SEQUENCE</scope>
    <source>
        <strain evidence="4">AF72</strain>
    </source>
</reference>
<dbReference type="Gene3D" id="3.20.20.80">
    <property type="entry name" value="Glycosidases"/>
    <property type="match status" value="3"/>
</dbReference>
<dbReference type="PROSITE" id="PS51904">
    <property type="entry name" value="GLYCOSYL_HYDROL_F25_2"/>
    <property type="match status" value="2"/>
</dbReference>
<keyword evidence="2 3" id="KW-0732">Signal</keyword>
<dbReference type="SUPFAM" id="SSF51445">
    <property type="entry name" value="(Trans)glycosidases"/>
    <property type="match status" value="3"/>
</dbReference>
<organism evidence="4 5">
    <name type="scientific">Mesorhabditis spiculigera</name>
    <dbReference type="NCBI Taxonomy" id="96644"/>
    <lineage>
        <taxon>Eukaryota</taxon>
        <taxon>Metazoa</taxon>
        <taxon>Ecdysozoa</taxon>
        <taxon>Nematoda</taxon>
        <taxon>Chromadorea</taxon>
        <taxon>Rhabditida</taxon>
        <taxon>Rhabditina</taxon>
        <taxon>Rhabditomorpha</taxon>
        <taxon>Rhabditoidea</taxon>
        <taxon>Rhabditidae</taxon>
        <taxon>Mesorhabditinae</taxon>
        <taxon>Mesorhabditis</taxon>
    </lineage>
</organism>
<evidence type="ECO:0000256" key="1">
    <source>
        <dbReference type="ARBA" id="ARBA00010646"/>
    </source>
</evidence>
<dbReference type="InterPro" id="IPR051595">
    <property type="entry name" value="GH25_Enzymes"/>
</dbReference>
<feature type="signal peptide" evidence="3">
    <location>
        <begin position="1"/>
        <end position="15"/>
    </location>
</feature>
<dbReference type="GO" id="GO:0016998">
    <property type="term" value="P:cell wall macromolecule catabolic process"/>
    <property type="evidence" value="ECO:0007669"/>
    <property type="project" value="InterPro"/>
</dbReference>
<feature type="chain" id="PRO_5041352694" evidence="3">
    <location>
        <begin position="16"/>
        <end position="501"/>
    </location>
</feature>
<name>A0AA36D8Y9_9BILA</name>
<comment type="caution">
    <text evidence="4">The sequence shown here is derived from an EMBL/GenBank/DDBJ whole genome shotgun (WGS) entry which is preliminary data.</text>
</comment>
<proteinExistence type="inferred from homology"/>
<evidence type="ECO:0000256" key="3">
    <source>
        <dbReference type="SAM" id="SignalP"/>
    </source>
</evidence>
<sequence length="501" mass="55947">MKFVLLSALVAAAVATDAGWKYVDGYIFPCLRSGCASPAAQVQATVNRLHSDGAEFGMLWLDIERLAWPADQNANRNFITAMANELDALKVTWGIYTNYNNWASIVGASWSAYGHKPLWWATYDGRKDNADFKPFGGWTSVAIHQWAGSVKGPCGTICRTQDQPTVPALKAAGSGLQQGIDKEGPIWTPESSTTGHEPSLLRMMVGMAFRACPSMDSNAWLITAGWNDVDGYIFPCLRSGCAPPANQIEATVNKLNAEGAQFGMLWLDLERALGNQLDAMHINWGIYTNYNNWEAIVGADWAQWSSKPLWWATYDGRKDMADFKPFGGWTKAVNVDGFKCLAAHNYSFFVARVWHSYGDYDETGIQNIKNARAAGWKDIQNVVKKLNAENANFGMLWLDIEIFEWPDNKTANQDFISELCKELDAQKVQWGIYSSAHNWLNIVGLDWAVWKDKPLWWATYDGKKDYADFKSFGGWTKPAIHQWAGSVSGPCGVNMDLNYYP</sequence>
<dbReference type="InterPro" id="IPR002053">
    <property type="entry name" value="Glyco_hydro_25"/>
</dbReference>
<keyword evidence="5" id="KW-1185">Reference proteome</keyword>
<dbReference type="GO" id="GO:0045087">
    <property type="term" value="P:innate immune response"/>
    <property type="evidence" value="ECO:0007669"/>
    <property type="project" value="TreeGrafter"/>
</dbReference>
<gene>
    <name evidence="4" type="ORF">MSPICULIGERA_LOCUS21098</name>
</gene>